<reference evidence="2 3" key="1">
    <citation type="submission" date="2017-11" db="EMBL/GenBank/DDBJ databases">
        <title>De-novo sequencing of pomegranate (Punica granatum L.) genome.</title>
        <authorList>
            <person name="Akparov Z."/>
            <person name="Amiraslanov A."/>
            <person name="Hajiyeva S."/>
            <person name="Abbasov M."/>
            <person name="Kaur K."/>
            <person name="Hamwieh A."/>
            <person name="Solovyev V."/>
            <person name="Salamov A."/>
            <person name="Braich B."/>
            <person name="Kosarev P."/>
            <person name="Mahmoud A."/>
            <person name="Hajiyev E."/>
            <person name="Babayeva S."/>
            <person name="Izzatullayeva V."/>
            <person name="Mammadov A."/>
            <person name="Mammadov A."/>
            <person name="Sharifova S."/>
            <person name="Ojaghi J."/>
            <person name="Eynullazada K."/>
            <person name="Bayramov B."/>
            <person name="Abdulazimova A."/>
            <person name="Shahmuradov I."/>
        </authorList>
    </citation>
    <scope>NUCLEOTIDE SEQUENCE [LARGE SCALE GENOMIC DNA]</scope>
    <source>
        <strain evidence="3">cv. AG2017</strain>
        <tissue evidence="2">Leaf</tissue>
    </source>
</reference>
<dbReference type="Proteomes" id="UP000233551">
    <property type="component" value="Unassembled WGS sequence"/>
</dbReference>
<proteinExistence type="predicted"/>
<evidence type="ECO:0000313" key="2">
    <source>
        <dbReference type="EMBL" id="PKI31748.1"/>
    </source>
</evidence>
<dbReference type="AlphaFoldDB" id="A0A2I0HJ87"/>
<gene>
    <name evidence="2" type="ORF">CRG98_047859</name>
</gene>
<name>A0A2I0HJ87_PUNGR</name>
<dbReference type="EMBL" id="PGOL01008444">
    <property type="protein sequence ID" value="PKI31748.1"/>
    <property type="molecule type" value="Genomic_DNA"/>
</dbReference>
<sequence>MGHPLEEGHRRPLGPPTTLSEVGWSAERSLLPRSAPPLTEPPQSRSLEAREKTCDVQIGTKVHEEVKKN</sequence>
<evidence type="ECO:0000256" key="1">
    <source>
        <dbReference type="SAM" id="MobiDB-lite"/>
    </source>
</evidence>
<keyword evidence="3" id="KW-1185">Reference proteome</keyword>
<accession>A0A2I0HJ87</accession>
<organism evidence="2 3">
    <name type="scientific">Punica granatum</name>
    <name type="common">Pomegranate</name>
    <dbReference type="NCBI Taxonomy" id="22663"/>
    <lineage>
        <taxon>Eukaryota</taxon>
        <taxon>Viridiplantae</taxon>
        <taxon>Streptophyta</taxon>
        <taxon>Embryophyta</taxon>
        <taxon>Tracheophyta</taxon>
        <taxon>Spermatophyta</taxon>
        <taxon>Magnoliopsida</taxon>
        <taxon>eudicotyledons</taxon>
        <taxon>Gunneridae</taxon>
        <taxon>Pentapetalae</taxon>
        <taxon>rosids</taxon>
        <taxon>malvids</taxon>
        <taxon>Myrtales</taxon>
        <taxon>Lythraceae</taxon>
        <taxon>Punica</taxon>
    </lineage>
</organism>
<feature type="compositionally biased region" description="Basic and acidic residues" evidence="1">
    <location>
        <begin position="1"/>
        <end position="10"/>
    </location>
</feature>
<evidence type="ECO:0000313" key="3">
    <source>
        <dbReference type="Proteomes" id="UP000233551"/>
    </source>
</evidence>
<comment type="caution">
    <text evidence="2">The sequence shown here is derived from an EMBL/GenBank/DDBJ whole genome shotgun (WGS) entry which is preliminary data.</text>
</comment>
<protein>
    <submittedName>
        <fullName evidence="2">Uncharacterized protein</fullName>
    </submittedName>
</protein>
<feature type="region of interest" description="Disordered" evidence="1">
    <location>
        <begin position="1"/>
        <end position="69"/>
    </location>
</feature>